<organism evidence="2 4">
    <name type="scientific">Didymodactylos carnosus</name>
    <dbReference type="NCBI Taxonomy" id="1234261"/>
    <lineage>
        <taxon>Eukaryota</taxon>
        <taxon>Metazoa</taxon>
        <taxon>Spiralia</taxon>
        <taxon>Gnathifera</taxon>
        <taxon>Rotifera</taxon>
        <taxon>Eurotatoria</taxon>
        <taxon>Bdelloidea</taxon>
        <taxon>Philodinida</taxon>
        <taxon>Philodinidae</taxon>
        <taxon>Didymodactylos</taxon>
    </lineage>
</organism>
<keyword evidence="4" id="KW-1185">Reference proteome</keyword>
<evidence type="ECO:0000313" key="3">
    <source>
        <dbReference type="EMBL" id="CAF3689616.1"/>
    </source>
</evidence>
<feature type="region of interest" description="Disordered" evidence="1">
    <location>
        <begin position="28"/>
        <end position="47"/>
    </location>
</feature>
<dbReference type="EMBL" id="CAJNOQ010001627">
    <property type="protein sequence ID" value="CAF0908080.1"/>
    <property type="molecule type" value="Genomic_DNA"/>
</dbReference>
<dbReference type="EMBL" id="CAJOBC010001627">
    <property type="protein sequence ID" value="CAF3689616.1"/>
    <property type="molecule type" value="Genomic_DNA"/>
</dbReference>
<evidence type="ECO:0000256" key="1">
    <source>
        <dbReference type="SAM" id="MobiDB-lite"/>
    </source>
</evidence>
<evidence type="ECO:0000313" key="4">
    <source>
        <dbReference type="Proteomes" id="UP000663829"/>
    </source>
</evidence>
<feature type="compositionally biased region" description="Polar residues" evidence="1">
    <location>
        <begin position="31"/>
        <end position="41"/>
    </location>
</feature>
<dbReference type="Proteomes" id="UP000681722">
    <property type="component" value="Unassembled WGS sequence"/>
</dbReference>
<evidence type="ECO:0000313" key="2">
    <source>
        <dbReference type="EMBL" id="CAF0908080.1"/>
    </source>
</evidence>
<gene>
    <name evidence="2" type="ORF">GPM918_LOCUS8997</name>
    <name evidence="3" type="ORF">SRO942_LOCUS8998</name>
</gene>
<sequence>MPRVTFSADYTHRPSSIDSLPISDYHLHQPYRQSNNNSGSSTKDENQMILSPNIIDEILTRKLYKQMQTTPPLSEQKLPTIYSGAGDNQYNDVPVQNYPYFDKNKSKPHAPRNSVQQISAAAANVELPRVVNSMKYPSPFLMVPSIKQIRLNVKNGHEQQQIPYLTPLFSNFPVKSSMYLHQATPSETAKLKTNVDHELCDLIDRFLNLSYLNTIPIINLLATAYATNFLQQNIKELDGELLGVRQQQTIKSYKIPDVTTASFQNNYMVRTMCYLEKDEDNISCFSV</sequence>
<accession>A0A814A2K2</accession>
<dbReference type="Proteomes" id="UP000663829">
    <property type="component" value="Unassembled WGS sequence"/>
</dbReference>
<name>A0A814A2K2_9BILA</name>
<feature type="region of interest" description="Disordered" evidence="1">
    <location>
        <begin position="1"/>
        <end position="22"/>
    </location>
</feature>
<reference evidence="2" key="1">
    <citation type="submission" date="2021-02" db="EMBL/GenBank/DDBJ databases">
        <authorList>
            <person name="Nowell W R."/>
        </authorList>
    </citation>
    <scope>NUCLEOTIDE SEQUENCE</scope>
</reference>
<dbReference type="AlphaFoldDB" id="A0A814A2K2"/>
<comment type="caution">
    <text evidence="2">The sequence shown here is derived from an EMBL/GenBank/DDBJ whole genome shotgun (WGS) entry which is preliminary data.</text>
</comment>
<protein>
    <submittedName>
        <fullName evidence="2">Uncharacterized protein</fullName>
    </submittedName>
</protein>
<dbReference type="OrthoDB" id="10008868at2759"/>
<proteinExistence type="predicted"/>